<dbReference type="AlphaFoldDB" id="A0A178F2Y8"/>
<organism evidence="3 4">
    <name type="scientific">Trichophyton rubrum</name>
    <name type="common">Athlete's foot fungus</name>
    <name type="synonym">Epidermophyton rubrum</name>
    <dbReference type="NCBI Taxonomy" id="5551"/>
    <lineage>
        <taxon>Eukaryota</taxon>
        <taxon>Fungi</taxon>
        <taxon>Dikarya</taxon>
        <taxon>Ascomycota</taxon>
        <taxon>Pezizomycotina</taxon>
        <taxon>Eurotiomycetes</taxon>
        <taxon>Eurotiomycetidae</taxon>
        <taxon>Onygenales</taxon>
        <taxon>Arthrodermataceae</taxon>
        <taxon>Trichophyton</taxon>
    </lineage>
</organism>
<dbReference type="Pfam" id="PF00024">
    <property type="entry name" value="PAN_1"/>
    <property type="match status" value="1"/>
</dbReference>
<comment type="caution">
    <text evidence="3">The sequence shown here is derived from an EMBL/GenBank/DDBJ whole genome shotgun (WGS) entry which is preliminary data.</text>
</comment>
<dbReference type="InterPro" id="IPR003609">
    <property type="entry name" value="Pan_app"/>
</dbReference>
<name>A0A178F2Y8_TRIRU</name>
<gene>
    <name evidence="3" type="ORF">A7C99_2050</name>
</gene>
<dbReference type="EMBL" id="LHPM01000012">
    <property type="protein sequence ID" value="OAL66661.1"/>
    <property type="molecule type" value="Genomic_DNA"/>
</dbReference>
<evidence type="ECO:0000256" key="1">
    <source>
        <dbReference type="SAM" id="MobiDB-lite"/>
    </source>
</evidence>
<protein>
    <recommendedName>
        <fullName evidence="2">Apple domain-containing protein</fullName>
    </recommendedName>
</protein>
<evidence type="ECO:0000313" key="3">
    <source>
        <dbReference type="EMBL" id="OAL66661.1"/>
    </source>
</evidence>
<feature type="domain" description="Apple" evidence="2">
    <location>
        <begin position="186"/>
        <end position="226"/>
    </location>
</feature>
<evidence type="ECO:0000313" key="4">
    <source>
        <dbReference type="Proteomes" id="UP000243015"/>
    </source>
</evidence>
<dbReference type="Gene3D" id="3.50.4.10">
    <property type="entry name" value="Hepatocyte Growth Factor"/>
    <property type="match status" value="1"/>
</dbReference>
<dbReference type="Proteomes" id="UP000243015">
    <property type="component" value="Unassembled WGS sequence"/>
</dbReference>
<evidence type="ECO:0000259" key="2">
    <source>
        <dbReference type="Pfam" id="PF00024"/>
    </source>
</evidence>
<dbReference type="VEuPathDB" id="FungiDB:TERG_04252"/>
<accession>A0A178F2Y8</accession>
<sequence>MTPGLLHVEAAAVVAAEEAEEVPLQPLIHGLRSAAAEGQEAPPILEPETLRLEEDLRTTSPSNKMSKLQPLRAATPIAERSMRSQMVASSSSSVLLTTSSPPTRTESPRQVTRIVLISAAPPMVVRLSPTSTRTAPVTLSAIEKRNLCSVECPITDGMIYTTDHGEVYKMSCGKRHVTTPIGGEIVSSLEQCMDTCSSVLQCHSVDYHSRTKKCYQSNHQSDPTIQASGFASEHSLGCANTFNGGCGCSSRACNRRLPLPQHIQVARRQIHAHDVFKPTFLQL</sequence>
<feature type="region of interest" description="Disordered" evidence="1">
    <location>
        <begin position="83"/>
        <end position="108"/>
    </location>
</feature>
<dbReference type="SUPFAM" id="SSF57414">
    <property type="entry name" value="Hairpin loop containing domain-like"/>
    <property type="match status" value="1"/>
</dbReference>
<reference evidence="3 4" key="1">
    <citation type="submission" date="2016-05" db="EMBL/GenBank/DDBJ databases">
        <title>Genome sequencing of Trichophyton rubrum CMCC(F)T1i isolated from hair.</title>
        <authorList>
            <person name="Zhan P."/>
            <person name="Tao Y."/>
            <person name="Liu W."/>
        </authorList>
    </citation>
    <scope>NUCLEOTIDE SEQUENCE [LARGE SCALE GENOMIC DNA]</scope>
    <source>
        <strain evidence="4">CMCC(F)T1i</strain>
    </source>
</reference>
<proteinExistence type="predicted"/>